<gene>
    <name evidence="1" type="ORF">N4261_06370</name>
</gene>
<accession>A0ABY6B4S6</accession>
<name>A0ABY6B4S6_9BURK</name>
<dbReference type="RefSeq" id="WP_261759365.1">
    <property type="nucleotide sequence ID" value="NZ_CP104562.2"/>
</dbReference>
<evidence type="ECO:0000313" key="2">
    <source>
        <dbReference type="Proteomes" id="UP001064933"/>
    </source>
</evidence>
<dbReference type="Proteomes" id="UP001064933">
    <property type="component" value="Chromosome"/>
</dbReference>
<protein>
    <submittedName>
        <fullName evidence="1">Uncharacterized protein</fullName>
    </submittedName>
</protein>
<keyword evidence="2" id="KW-1185">Reference proteome</keyword>
<reference evidence="1" key="1">
    <citation type="submission" date="2022-10" db="EMBL/GenBank/DDBJ databases">
        <title>Characterization and whole genome sequencing of a new Roseateles species, isolated from fresh water.</title>
        <authorList>
            <person name="Guliayeva D.Y."/>
            <person name="Akhremchuk A.E."/>
            <person name="Sikolenko M.A."/>
            <person name="Valentovich L.N."/>
            <person name="Sidarenka A.V."/>
        </authorList>
    </citation>
    <scope>NUCLEOTIDE SEQUENCE</scope>
    <source>
        <strain evidence="1">BIM B-1768</strain>
    </source>
</reference>
<sequence length="132" mass="13136">MTSVSNMPLVASRQLTSRPSGSYEINAKEYGTVAATAIGLTQAAYQGGENAVSTVVHWSEDGLQALEDGAKAVGSAVSTGVKEVKDAVVDGASALAHGVGEVVDELGDIGSSVAGYVSAGVVAGKALIDEIV</sequence>
<evidence type="ECO:0000313" key="1">
    <source>
        <dbReference type="EMBL" id="UXH79545.1"/>
    </source>
</evidence>
<dbReference type="EMBL" id="CP104562">
    <property type="protein sequence ID" value="UXH79545.1"/>
    <property type="molecule type" value="Genomic_DNA"/>
</dbReference>
<organism evidence="1 2">
    <name type="scientific">Roseateles amylovorans</name>
    <dbReference type="NCBI Taxonomy" id="2978473"/>
    <lineage>
        <taxon>Bacteria</taxon>
        <taxon>Pseudomonadati</taxon>
        <taxon>Pseudomonadota</taxon>
        <taxon>Betaproteobacteria</taxon>
        <taxon>Burkholderiales</taxon>
        <taxon>Sphaerotilaceae</taxon>
        <taxon>Roseateles</taxon>
    </lineage>
</organism>
<proteinExistence type="predicted"/>